<reference evidence="3 4" key="1">
    <citation type="submission" date="2024-01" db="EMBL/GenBank/DDBJ databases">
        <title>Multi-omics insights into the function and evolution of sodium benzoate biodegradation pathways in Benzoatithermus flavus gen. nov., sp. nov. from hot spring.</title>
        <authorList>
            <person name="Hu C.-J."/>
            <person name="Li W.-J."/>
        </authorList>
    </citation>
    <scope>NUCLEOTIDE SEQUENCE [LARGE SCALE GENOMIC DNA]</scope>
    <source>
        <strain evidence="3 4">SYSU G07066</strain>
    </source>
</reference>
<proteinExistence type="predicted"/>
<dbReference type="InterPro" id="IPR010707">
    <property type="entry name" value="DUF1285"/>
</dbReference>
<dbReference type="PIRSF" id="PIRSF029557">
    <property type="entry name" value="UCP029557"/>
    <property type="match status" value="1"/>
</dbReference>
<dbReference type="InterPro" id="IPR023361">
    <property type="entry name" value="DUF1285_beta_roll_sf"/>
</dbReference>
<comment type="caution">
    <text evidence="3">The sequence shown here is derived from an EMBL/GenBank/DDBJ whole genome shotgun (WGS) entry which is preliminary data.</text>
</comment>
<accession>A0ABU8XNJ5</accession>
<sequence length="178" mass="19821">MARKPFDPEAVLAAIARGERACGDFAMRIDREGTWHYQGSPIRRLPLVKLFATVLRRAPDGSYWLVTPVEQGRIEVEDVPFVVVELRSEGEGPAQRIELRTNLDEWVPLDAAHPLRLAPALDGARIPYVTVRDQLEARVSRSVFYHLVELAEPAPDGHDDVVGVWSAGRFFPLGSVDG</sequence>
<dbReference type="RefSeq" id="WP_418158615.1">
    <property type="nucleotide sequence ID" value="NZ_JBBLZC010000005.1"/>
</dbReference>
<keyword evidence="4" id="KW-1185">Reference proteome</keyword>
<protein>
    <submittedName>
        <fullName evidence="3">DUF1285 domain-containing protein</fullName>
    </submittedName>
</protein>
<feature type="domain" description="DUF1285" evidence="1">
    <location>
        <begin position="21"/>
        <end position="79"/>
    </location>
</feature>
<dbReference type="Pfam" id="PF21028">
    <property type="entry name" value="DUF1285_C"/>
    <property type="match status" value="1"/>
</dbReference>
<dbReference type="Gene3D" id="3.10.540.10">
    <property type="entry name" value="duf1285 like domain"/>
    <property type="match status" value="1"/>
</dbReference>
<gene>
    <name evidence="3" type="ORF">U1T56_06340</name>
</gene>
<feature type="domain" description="DUF1285" evidence="2">
    <location>
        <begin position="80"/>
        <end position="173"/>
    </location>
</feature>
<dbReference type="InterPro" id="IPR048342">
    <property type="entry name" value="DUF1285_C"/>
</dbReference>
<evidence type="ECO:0000259" key="1">
    <source>
        <dbReference type="Pfam" id="PF06938"/>
    </source>
</evidence>
<dbReference type="Pfam" id="PF06938">
    <property type="entry name" value="DUF1285_N"/>
    <property type="match status" value="1"/>
</dbReference>
<dbReference type="InterPro" id="IPR048341">
    <property type="entry name" value="DUF1285_N"/>
</dbReference>
<evidence type="ECO:0000313" key="4">
    <source>
        <dbReference type="Proteomes" id="UP001375743"/>
    </source>
</evidence>
<dbReference type="Gene3D" id="2.30.270.10">
    <property type="entry name" value="duf1285 protein"/>
    <property type="match status" value="1"/>
</dbReference>
<dbReference type="EMBL" id="JBBLZC010000005">
    <property type="protein sequence ID" value="MEK0082761.1"/>
    <property type="molecule type" value="Genomic_DNA"/>
</dbReference>
<evidence type="ECO:0000259" key="2">
    <source>
        <dbReference type="Pfam" id="PF21028"/>
    </source>
</evidence>
<organism evidence="3 4">
    <name type="scientific">Benzoatithermus flavus</name>
    <dbReference type="NCBI Taxonomy" id="3108223"/>
    <lineage>
        <taxon>Bacteria</taxon>
        <taxon>Pseudomonadati</taxon>
        <taxon>Pseudomonadota</taxon>
        <taxon>Alphaproteobacteria</taxon>
        <taxon>Geminicoccales</taxon>
        <taxon>Geminicoccaceae</taxon>
        <taxon>Benzoatithermus</taxon>
    </lineage>
</organism>
<dbReference type="Proteomes" id="UP001375743">
    <property type="component" value="Unassembled WGS sequence"/>
</dbReference>
<name>A0ABU8XNJ5_9PROT</name>
<evidence type="ECO:0000313" key="3">
    <source>
        <dbReference type="EMBL" id="MEK0082761.1"/>
    </source>
</evidence>